<feature type="region of interest" description="Disordered" evidence="1">
    <location>
        <begin position="50"/>
        <end position="69"/>
    </location>
</feature>
<gene>
    <name evidence="2" type="ORF">S03H2_62183</name>
</gene>
<name>X1J419_9ZZZZ</name>
<feature type="non-terminal residue" evidence="2">
    <location>
        <position position="1"/>
    </location>
</feature>
<accession>X1J419</accession>
<evidence type="ECO:0000256" key="1">
    <source>
        <dbReference type="SAM" id="MobiDB-lite"/>
    </source>
</evidence>
<organism evidence="2">
    <name type="scientific">marine sediment metagenome</name>
    <dbReference type="NCBI Taxonomy" id="412755"/>
    <lineage>
        <taxon>unclassified sequences</taxon>
        <taxon>metagenomes</taxon>
        <taxon>ecological metagenomes</taxon>
    </lineage>
</organism>
<dbReference type="AlphaFoldDB" id="X1J419"/>
<protein>
    <submittedName>
        <fullName evidence="2">Uncharacterized protein</fullName>
    </submittedName>
</protein>
<sequence length="69" mass="7491">LTSKGTTAAAQAKHRLKTMADYQQKVAFKAAPKQAPTEPLQPQIELKVPEGPQMQDDAFEVADSNLPSQ</sequence>
<reference evidence="2" key="1">
    <citation type="journal article" date="2014" name="Front. Microbiol.">
        <title>High frequency of phylogenetically diverse reductive dehalogenase-homologous genes in deep subseafloor sedimentary metagenomes.</title>
        <authorList>
            <person name="Kawai M."/>
            <person name="Futagami T."/>
            <person name="Toyoda A."/>
            <person name="Takaki Y."/>
            <person name="Nishi S."/>
            <person name="Hori S."/>
            <person name="Arai W."/>
            <person name="Tsubouchi T."/>
            <person name="Morono Y."/>
            <person name="Uchiyama I."/>
            <person name="Ito T."/>
            <person name="Fujiyama A."/>
            <person name="Inagaki F."/>
            <person name="Takami H."/>
        </authorList>
    </citation>
    <scope>NUCLEOTIDE SEQUENCE</scope>
    <source>
        <strain evidence="2">Expedition CK06-06</strain>
    </source>
</reference>
<dbReference type="EMBL" id="BARU01040195">
    <property type="protein sequence ID" value="GAH88737.1"/>
    <property type="molecule type" value="Genomic_DNA"/>
</dbReference>
<evidence type="ECO:0000313" key="2">
    <source>
        <dbReference type="EMBL" id="GAH88737.1"/>
    </source>
</evidence>
<comment type="caution">
    <text evidence="2">The sequence shown here is derived from an EMBL/GenBank/DDBJ whole genome shotgun (WGS) entry which is preliminary data.</text>
</comment>
<proteinExistence type="predicted"/>